<evidence type="ECO:0000256" key="8">
    <source>
        <dbReference type="ARBA" id="ARBA00049202"/>
    </source>
</evidence>
<dbReference type="GO" id="GO:0008168">
    <property type="term" value="F:methyltransferase activity"/>
    <property type="evidence" value="ECO:0007669"/>
    <property type="project" value="UniProtKB-KW"/>
</dbReference>
<evidence type="ECO:0000313" key="12">
    <source>
        <dbReference type="Proteomes" id="UP000033647"/>
    </source>
</evidence>
<evidence type="ECO:0000259" key="10">
    <source>
        <dbReference type="Pfam" id="PF02676"/>
    </source>
</evidence>
<evidence type="ECO:0000256" key="3">
    <source>
        <dbReference type="ARBA" id="ARBA00022603"/>
    </source>
</evidence>
<keyword evidence="12" id="KW-1185">Reference proteome</keyword>
<dbReference type="EMBL" id="LAFY01000601">
    <property type="protein sequence ID" value="KJX96644.1"/>
    <property type="molecule type" value="Genomic_DNA"/>
</dbReference>
<feature type="compositionally biased region" description="Acidic residues" evidence="9">
    <location>
        <begin position="86"/>
        <end position="97"/>
    </location>
</feature>
<evidence type="ECO:0000256" key="2">
    <source>
        <dbReference type="ARBA" id="ARBA00012750"/>
    </source>
</evidence>
<feature type="region of interest" description="Disordered" evidence="9">
    <location>
        <begin position="281"/>
        <end position="315"/>
    </location>
</feature>
<dbReference type="PANTHER" id="PTHR48418:SF1">
    <property type="entry name" value="TRNA WYBUTOSINE-SYNTHESIZING PROTEIN 3"/>
    <property type="match status" value="1"/>
</dbReference>
<dbReference type="OrthoDB" id="263283at2759"/>
<dbReference type="InterPro" id="IPR003827">
    <property type="entry name" value="tRNA_yW-synthesising"/>
</dbReference>
<dbReference type="SUPFAM" id="SSF111278">
    <property type="entry name" value="SSo0622-like"/>
    <property type="match status" value="1"/>
</dbReference>
<feature type="domain" description="tRNA wybutosine-synthesizing protein" evidence="10">
    <location>
        <begin position="15"/>
        <end position="273"/>
    </location>
</feature>
<dbReference type="PANTHER" id="PTHR48418">
    <property type="entry name" value="TRNA WYBUTOSINE-SYNTHESIZING PROTEIN 3"/>
    <property type="match status" value="1"/>
</dbReference>
<evidence type="ECO:0000313" key="11">
    <source>
        <dbReference type="EMBL" id="KJX96644.1"/>
    </source>
</evidence>
<accession>A0A0F4GGR7</accession>
<dbReference type="GO" id="GO:0008033">
    <property type="term" value="P:tRNA processing"/>
    <property type="evidence" value="ECO:0007669"/>
    <property type="project" value="UniProtKB-KW"/>
</dbReference>
<comment type="catalytic activity">
    <reaction evidence="8">
        <text>4-demethyl-7-[(3S)-3-amino-3-carboxypropyl]wyosine(37) in tRNA(Phe) + S-adenosyl-L-methionine = 7-[(3S)-3-amino-3-carboxypropyl]wyosine(37) in tRNA(Phe) + S-adenosyl-L-homocysteine + H(+)</text>
        <dbReference type="Rhea" id="RHEA:36635"/>
        <dbReference type="Rhea" id="RHEA-COMP:10378"/>
        <dbReference type="Rhea" id="RHEA-COMP:10379"/>
        <dbReference type="ChEBI" id="CHEBI:15378"/>
        <dbReference type="ChEBI" id="CHEBI:57856"/>
        <dbReference type="ChEBI" id="CHEBI:59789"/>
        <dbReference type="ChEBI" id="CHEBI:73543"/>
        <dbReference type="ChEBI" id="CHEBI:73550"/>
        <dbReference type="EC" id="2.1.1.282"/>
    </reaction>
</comment>
<comment type="caution">
    <text evidence="11">The sequence shown here is derived from an EMBL/GenBank/DDBJ whole genome shotgun (WGS) entry which is preliminary data.</text>
</comment>
<dbReference type="AlphaFoldDB" id="A0A0F4GGR7"/>
<evidence type="ECO:0000256" key="1">
    <source>
        <dbReference type="ARBA" id="ARBA00008569"/>
    </source>
</evidence>
<dbReference type="InterPro" id="IPR036602">
    <property type="entry name" value="tRNA_yW-synthesising-like_sf"/>
</dbReference>
<evidence type="ECO:0000256" key="4">
    <source>
        <dbReference type="ARBA" id="ARBA00022679"/>
    </source>
</evidence>
<dbReference type="Pfam" id="PF02676">
    <property type="entry name" value="TYW3"/>
    <property type="match status" value="1"/>
</dbReference>
<keyword evidence="6" id="KW-0819">tRNA processing</keyword>
<evidence type="ECO:0000256" key="6">
    <source>
        <dbReference type="ARBA" id="ARBA00022694"/>
    </source>
</evidence>
<gene>
    <name evidence="11" type="ORF">TI39_contig609g00010</name>
</gene>
<reference evidence="11 12" key="1">
    <citation type="submission" date="2015-03" db="EMBL/GenBank/DDBJ databases">
        <title>RNA-seq based gene annotation and comparative genomics of four Zymoseptoria species reveal species-specific pathogenicity related genes and transposable element activity.</title>
        <authorList>
            <person name="Grandaubert J."/>
            <person name="Bhattacharyya A."/>
            <person name="Stukenbrock E.H."/>
        </authorList>
    </citation>
    <scope>NUCLEOTIDE SEQUENCE [LARGE SCALE GENOMIC DNA]</scope>
    <source>
        <strain evidence="11 12">Zb18110</strain>
    </source>
</reference>
<evidence type="ECO:0000256" key="7">
    <source>
        <dbReference type="ARBA" id="ARBA00030554"/>
    </source>
</evidence>
<feature type="region of interest" description="Disordered" evidence="9">
    <location>
        <begin position="81"/>
        <end position="112"/>
    </location>
</feature>
<dbReference type="Proteomes" id="UP000033647">
    <property type="component" value="Unassembled WGS sequence"/>
</dbReference>
<dbReference type="GO" id="GO:0032259">
    <property type="term" value="P:methylation"/>
    <property type="evidence" value="ECO:0007669"/>
    <property type="project" value="UniProtKB-KW"/>
</dbReference>
<dbReference type="Gene3D" id="3.30.1960.10">
    <property type="entry name" value="tRNA wybutosine-synthesizing-like"/>
    <property type="match status" value="1"/>
</dbReference>
<protein>
    <recommendedName>
        <fullName evidence="2">tRNA(Phe) 7-[(3-amino-3-carboxypropyl)-4-demethylwyosine(37)-N(4)]-methyltransferase</fullName>
        <ecNumber evidence="2">2.1.1.282</ecNumber>
    </recommendedName>
    <alternativeName>
        <fullName evidence="7">tRNA(Phe) 7-((3-amino-3-carboxypropyl)-4-demethylwyosine(37)-N(4))-methyltransferase</fullName>
    </alternativeName>
</protein>
<dbReference type="EC" id="2.1.1.282" evidence="2"/>
<name>A0A0F4GGR7_9PEZI</name>
<evidence type="ECO:0000256" key="5">
    <source>
        <dbReference type="ARBA" id="ARBA00022691"/>
    </source>
</evidence>
<dbReference type="STRING" id="1047168.A0A0F4GGR7"/>
<sequence>MPPPTSTPISSTFTERKRKILSQLDIPEDAYTDLSPKGSVDAGIRGFVDEINALPGFVTTSSCAGRVSVFVDGSGKKVTASVNAVDPDDDIEGDEDQGDRNAANATSAAGGGKGGGSWLFVSHDSVDLAALKDDGDVLELCGFGRDSKISFPSPDGSRPRFVHFRFEPMILHMLTASPTHATHAHTSAMSAGFRESGIHSILPPNTTIDQTATPLVAIRTAGLAFSSIVGYLSPSDESIVHMVPPAYFSTLLRLANQRFELNAERTERFRRALLGLDAKTTVKEGDGPHGEWEDAEARKERKRREGLRRREEVLNARQKTDDGVVDDATSGLLNLGGVEDVER</sequence>
<organism evidence="11 12">
    <name type="scientific">Zymoseptoria brevis</name>
    <dbReference type="NCBI Taxonomy" id="1047168"/>
    <lineage>
        <taxon>Eukaryota</taxon>
        <taxon>Fungi</taxon>
        <taxon>Dikarya</taxon>
        <taxon>Ascomycota</taxon>
        <taxon>Pezizomycotina</taxon>
        <taxon>Dothideomycetes</taxon>
        <taxon>Dothideomycetidae</taxon>
        <taxon>Mycosphaerellales</taxon>
        <taxon>Mycosphaerellaceae</taxon>
        <taxon>Zymoseptoria</taxon>
    </lineage>
</organism>
<keyword evidence="3" id="KW-0489">Methyltransferase</keyword>
<keyword evidence="5" id="KW-0949">S-adenosyl-L-methionine</keyword>
<evidence type="ECO:0000256" key="9">
    <source>
        <dbReference type="SAM" id="MobiDB-lite"/>
    </source>
</evidence>
<keyword evidence="4" id="KW-0808">Transferase</keyword>
<comment type="similarity">
    <text evidence="1">Belongs to the TYW3 family.</text>
</comment>
<feature type="compositionally biased region" description="Basic and acidic residues" evidence="9">
    <location>
        <begin position="281"/>
        <end position="299"/>
    </location>
</feature>
<proteinExistence type="inferred from homology"/>